<feature type="chain" id="PRO_5046756195" evidence="2">
    <location>
        <begin position="31"/>
        <end position="1177"/>
    </location>
</feature>
<dbReference type="RefSeq" id="WP_404316280.1">
    <property type="nucleotide sequence ID" value="NZ_JAUIYO010000004.1"/>
</dbReference>
<protein>
    <submittedName>
        <fullName evidence="4">S-layer homology domain-containing protein</fullName>
    </submittedName>
</protein>
<feature type="domain" description="SLH" evidence="3">
    <location>
        <begin position="88"/>
        <end position="151"/>
    </location>
</feature>
<dbReference type="InterPro" id="IPR001119">
    <property type="entry name" value="SLH_dom"/>
</dbReference>
<evidence type="ECO:0000259" key="3">
    <source>
        <dbReference type="PROSITE" id="PS51272"/>
    </source>
</evidence>
<keyword evidence="1 2" id="KW-0732">Signal</keyword>
<dbReference type="Proteomes" id="UP001619911">
    <property type="component" value="Unassembled WGS sequence"/>
</dbReference>
<organism evidence="4 5">
    <name type="scientific">Bacillus lumedeiriae</name>
    <dbReference type="NCBI Taxonomy" id="3058829"/>
    <lineage>
        <taxon>Bacteria</taxon>
        <taxon>Bacillati</taxon>
        <taxon>Bacillota</taxon>
        <taxon>Bacilli</taxon>
        <taxon>Bacillales</taxon>
        <taxon>Bacillaceae</taxon>
        <taxon>Bacillus</taxon>
    </lineage>
</organism>
<reference evidence="4 5" key="1">
    <citation type="submission" date="2023-07" db="EMBL/GenBank/DDBJ databases">
        <title>Bacillus lucianemedeirus sp. nov, a new species isolated from an immunobiological production facility.</title>
        <authorList>
            <person name="Costa L.V."/>
            <person name="Miranda R.V.S.L."/>
            <person name="Brandao M.L.L."/>
            <person name="Reis C.M.F."/>
            <person name="Frazao A.M."/>
            <person name="Cruz F.V."/>
            <person name="Baio P.V.P."/>
            <person name="Veras J.F.C."/>
            <person name="Ramos J.N."/>
            <person name="Vieira V."/>
        </authorList>
    </citation>
    <scope>NUCLEOTIDE SEQUENCE [LARGE SCALE GENOMIC DNA]</scope>
    <source>
        <strain evidence="4 5">B190/17</strain>
    </source>
</reference>
<evidence type="ECO:0000256" key="2">
    <source>
        <dbReference type="SAM" id="SignalP"/>
    </source>
</evidence>
<accession>A0ABW8I7V5</accession>
<keyword evidence="5" id="KW-1185">Reference proteome</keyword>
<sequence length="1177" mass="123809">MAYQPKSYRKFVATAATATMVASAVTPAFAAELNFGDVSDRYKEAVDYLVKNDITQGISETQFGTAKNIKRVDAAVMLAKALKLDTEKAPDAGFTDVPKHRQGAVNALKAAGIISGKSETKFGADDNLTRGEMAIIISRAYKLEEKAENKFSDVSDRYADAVAKLVKAGITQGKTETTFGTANSITRGEFAIFVFRAENPVAPAPEVVEIASVDSTTIEVTFDGELTAEQAAALKFQFDPALEVKKVELKKEAEAKAAAAKTTVVLTTEEQQAGTKYQLTSVNGEAPKADVGFEVPGVVAPAVESVKAINAKTLGVTFNKELTVDEQKALTFEVKKDGSTQLVKVDSFEGKVAKLVRTNGAALAAGEYTVTVKGLGEEVLTATGKVEAQKATTLEVTSEQLLDNTAKAKVGVELKDQYGEKLPLAKGDYTLTAFNKTQGTTKTLDFDSTDKVFFIKTDGASDADKDAFKVDDEVVVTLLHNDTGLKATKTLKVVTGAQLHSISLGEVQLPAGKTLLTEDLTNIKVPYTAKDQYGNDVELQAGDVEVISTDSSVLVKGNVTFTKDKDQTVLNIAKFEKAGKTNLILLNKVTGETSTVALEVNEKAGTPYAVSLADASVEAAASGTKVVDLIVTDKYGNKVDAKDYTGNVARDFTVVSSNSTVVTNAVINDTPGHDNYGKLVITSGAVDKGQKATVTVTLNATGKTTKVDVTIGEAVAPFDLAISKDSKHATSLVVGGKTTVDFDVFDQYNTKTGANGAYTVAYKLKNDTDSEYVALSAADNDIRTPEVTVTATKAGSATLVAELKKGAEVIDTVEIPFTTVANSSEKFTYEVADIAKLYKDGDGADTALDAGEMGDNKHAQEIKVLAKATDGSTLTVPNTSILGVTAVTSNVTVNKAADGKWYVAGSDDTLDKDATGKIRINVATDEGTKTIEKEVTISKDALQTVAVKAMDKAVADKEDAKSKTEVTAANYTDTITFNTTNKVYLWTVDQFGVATDFDINTADSVTAAGFKDIKFTSDDTFTKGSNEVAVADVGGDTVADSGSSYRLTVIKDGVALDLPVRVTTALADTTAPTLKTAALATDDKTLTLTLSEAVSNALADEAALKAAVTVATNGTDFVALAAEDTVTLSGKTVTIKFNSPLTTATNKVKIAANTLKDAANNKNLAIETAAINATTNQ</sequence>
<evidence type="ECO:0000256" key="1">
    <source>
        <dbReference type="ARBA" id="ARBA00022729"/>
    </source>
</evidence>
<name>A0ABW8I7V5_9BACI</name>
<proteinExistence type="predicted"/>
<evidence type="ECO:0000313" key="4">
    <source>
        <dbReference type="EMBL" id="MFK2825570.1"/>
    </source>
</evidence>
<feature type="domain" description="SLH" evidence="3">
    <location>
        <begin position="29"/>
        <end position="87"/>
    </location>
</feature>
<dbReference type="PROSITE" id="PS51272">
    <property type="entry name" value="SLH"/>
    <property type="match status" value="2"/>
</dbReference>
<gene>
    <name evidence="4" type="ORF">QYG89_07750</name>
</gene>
<dbReference type="Gene3D" id="2.60.40.1220">
    <property type="match status" value="3"/>
</dbReference>
<comment type="caution">
    <text evidence="4">The sequence shown here is derived from an EMBL/GenBank/DDBJ whole genome shotgun (WGS) entry which is preliminary data.</text>
</comment>
<evidence type="ECO:0000313" key="5">
    <source>
        <dbReference type="Proteomes" id="UP001619911"/>
    </source>
</evidence>
<dbReference type="Pfam" id="PF00395">
    <property type="entry name" value="SLH"/>
    <property type="match status" value="3"/>
</dbReference>
<dbReference type="InterPro" id="IPR014755">
    <property type="entry name" value="Cu-Rt/internalin_Ig-like"/>
</dbReference>
<feature type="signal peptide" evidence="2">
    <location>
        <begin position="1"/>
        <end position="30"/>
    </location>
</feature>
<dbReference type="EMBL" id="JAUIYO010000004">
    <property type="protein sequence ID" value="MFK2825570.1"/>
    <property type="molecule type" value="Genomic_DNA"/>
</dbReference>